<dbReference type="EMBL" id="LUEZ02000113">
    <property type="protein sequence ID" value="RDB17397.1"/>
    <property type="molecule type" value="Genomic_DNA"/>
</dbReference>
<organism evidence="2 3">
    <name type="scientific">Hypsizygus marmoreus</name>
    <name type="common">White beech mushroom</name>
    <name type="synonym">Agaricus marmoreus</name>
    <dbReference type="NCBI Taxonomy" id="39966"/>
    <lineage>
        <taxon>Eukaryota</taxon>
        <taxon>Fungi</taxon>
        <taxon>Dikarya</taxon>
        <taxon>Basidiomycota</taxon>
        <taxon>Agaricomycotina</taxon>
        <taxon>Agaricomycetes</taxon>
        <taxon>Agaricomycetidae</taxon>
        <taxon>Agaricales</taxon>
        <taxon>Tricholomatineae</taxon>
        <taxon>Lyophyllaceae</taxon>
        <taxon>Hypsizygus</taxon>
    </lineage>
</organism>
<dbReference type="InParanoid" id="A0A369J9U6"/>
<evidence type="ECO:0000313" key="3">
    <source>
        <dbReference type="Proteomes" id="UP000076154"/>
    </source>
</evidence>
<reference evidence="2" key="1">
    <citation type="submission" date="2018-04" db="EMBL/GenBank/DDBJ databases">
        <title>Whole genome sequencing of Hypsizygus marmoreus.</title>
        <authorList>
            <person name="Choi I.-G."/>
            <person name="Min B."/>
            <person name="Kim J.-G."/>
            <person name="Kim S."/>
            <person name="Oh Y.-L."/>
            <person name="Kong W.-S."/>
            <person name="Park H."/>
            <person name="Jeong J."/>
            <person name="Song E.-S."/>
        </authorList>
    </citation>
    <scope>NUCLEOTIDE SEQUENCE [LARGE SCALE GENOMIC DNA]</scope>
    <source>
        <strain evidence="2">51987-8</strain>
    </source>
</reference>
<dbReference type="AlphaFoldDB" id="A0A369J9U6"/>
<dbReference type="Proteomes" id="UP000076154">
    <property type="component" value="Unassembled WGS sequence"/>
</dbReference>
<evidence type="ECO:0000256" key="1">
    <source>
        <dbReference type="SAM" id="MobiDB-lite"/>
    </source>
</evidence>
<name>A0A369J9U6_HYPMA</name>
<keyword evidence="3" id="KW-1185">Reference proteome</keyword>
<feature type="compositionally biased region" description="Low complexity" evidence="1">
    <location>
        <begin position="24"/>
        <end position="34"/>
    </location>
</feature>
<feature type="region of interest" description="Disordered" evidence="1">
    <location>
        <begin position="19"/>
        <end position="57"/>
    </location>
</feature>
<gene>
    <name evidence="2" type="ORF">Hypma_001878</name>
</gene>
<protein>
    <submittedName>
        <fullName evidence="2">Uncharacterized protein</fullName>
    </submittedName>
</protein>
<evidence type="ECO:0000313" key="2">
    <source>
        <dbReference type="EMBL" id="RDB17397.1"/>
    </source>
</evidence>
<proteinExistence type="predicted"/>
<comment type="caution">
    <text evidence="2">The sequence shown here is derived from an EMBL/GenBank/DDBJ whole genome shotgun (WGS) entry which is preliminary data.</text>
</comment>
<accession>A0A369J9U6</accession>
<sequence length="77" mass="8514">MHCLFDPTASIVLRNANSIPLPLLNPNHSSTPTPSQHPTPLPTPNTQRPSKRLKMRPPLRIRLLAHLTTMMGTGECV</sequence>